<evidence type="ECO:0000313" key="1">
    <source>
        <dbReference type="EMBL" id="KFD54857.1"/>
    </source>
</evidence>
<dbReference type="Proteomes" id="UP000030758">
    <property type="component" value="Unassembled WGS sequence"/>
</dbReference>
<organism evidence="2">
    <name type="scientific">Trichuris suis</name>
    <name type="common">pig whipworm</name>
    <dbReference type="NCBI Taxonomy" id="68888"/>
    <lineage>
        <taxon>Eukaryota</taxon>
        <taxon>Metazoa</taxon>
        <taxon>Ecdysozoa</taxon>
        <taxon>Nematoda</taxon>
        <taxon>Enoplea</taxon>
        <taxon>Dorylaimia</taxon>
        <taxon>Trichinellida</taxon>
        <taxon>Trichuridae</taxon>
        <taxon>Trichuris</taxon>
    </lineage>
</organism>
<keyword evidence="3" id="KW-1185">Reference proteome</keyword>
<dbReference type="EMBL" id="KL363204">
    <property type="protein sequence ID" value="KFD54857.1"/>
    <property type="molecule type" value="Genomic_DNA"/>
</dbReference>
<dbReference type="Proteomes" id="UP000030764">
    <property type="component" value="Unassembled WGS sequence"/>
</dbReference>
<gene>
    <name evidence="1" type="ORF">M513_04291</name>
    <name evidence="2" type="ORF">M514_04291</name>
</gene>
<reference evidence="2 3" key="1">
    <citation type="journal article" date="2014" name="Nat. Genet.">
        <title>Genome and transcriptome of the porcine whipworm Trichuris suis.</title>
        <authorList>
            <person name="Jex A.R."/>
            <person name="Nejsum P."/>
            <person name="Schwarz E.M."/>
            <person name="Hu L."/>
            <person name="Young N.D."/>
            <person name="Hall R.S."/>
            <person name="Korhonen P.K."/>
            <person name="Liao S."/>
            <person name="Thamsborg S."/>
            <person name="Xia J."/>
            <person name="Xu P."/>
            <person name="Wang S."/>
            <person name="Scheerlinck J.P."/>
            <person name="Hofmann A."/>
            <person name="Sternberg P.W."/>
            <person name="Wang J."/>
            <person name="Gasser R.B."/>
        </authorList>
    </citation>
    <scope>NUCLEOTIDE SEQUENCE [LARGE SCALE GENOMIC DNA]</scope>
    <source>
        <strain evidence="2">DCEP-RM93F</strain>
        <strain evidence="1">DCEP-RM93M</strain>
    </source>
</reference>
<accession>A0A085NQI2</accession>
<sequence>MAGAPSSSRLAADLRKYFKLNDQPQEASIIRLSPALQWSALMIEKNIVALRASFHQIARARLNDCFRSACL</sequence>
<protein>
    <submittedName>
        <fullName evidence="2">Uncharacterized protein</fullName>
    </submittedName>
</protein>
<dbReference type="EMBL" id="KL367481">
    <property type="protein sequence ID" value="KFD71728.1"/>
    <property type="molecule type" value="Genomic_DNA"/>
</dbReference>
<name>A0A085NQI2_9BILA</name>
<proteinExistence type="predicted"/>
<evidence type="ECO:0000313" key="3">
    <source>
        <dbReference type="Proteomes" id="UP000030764"/>
    </source>
</evidence>
<dbReference type="AlphaFoldDB" id="A0A085NQI2"/>
<evidence type="ECO:0000313" key="2">
    <source>
        <dbReference type="EMBL" id="KFD71728.1"/>
    </source>
</evidence>